<organism evidence="2 3">
    <name type="scientific">Heterodermia speciosa</name>
    <dbReference type="NCBI Taxonomy" id="116794"/>
    <lineage>
        <taxon>Eukaryota</taxon>
        <taxon>Fungi</taxon>
        <taxon>Dikarya</taxon>
        <taxon>Ascomycota</taxon>
        <taxon>Pezizomycotina</taxon>
        <taxon>Lecanoromycetes</taxon>
        <taxon>OSLEUM clade</taxon>
        <taxon>Lecanoromycetidae</taxon>
        <taxon>Caliciales</taxon>
        <taxon>Physciaceae</taxon>
        <taxon>Heterodermia</taxon>
    </lineage>
</organism>
<reference evidence="2" key="1">
    <citation type="submission" date="2021-03" db="EMBL/GenBank/DDBJ databases">
        <authorList>
            <person name="Tagirdzhanova G."/>
        </authorList>
    </citation>
    <scope>NUCLEOTIDE SEQUENCE</scope>
</reference>
<feature type="chain" id="PRO_5034106506" description="Plastid lipid-associated protein/fibrillin conserved domain-containing protein" evidence="1">
    <location>
        <begin position="25"/>
        <end position="352"/>
    </location>
</feature>
<protein>
    <recommendedName>
        <fullName evidence="4">Plastid lipid-associated protein/fibrillin conserved domain-containing protein</fullName>
    </recommendedName>
</protein>
<dbReference type="Proteomes" id="UP000664521">
    <property type="component" value="Unassembled WGS sequence"/>
</dbReference>
<sequence>MPKFAPQIGPCLTWLLAGFSICRGSPLIDPLPDAGNITGPRSSLSSVSQLTANFTLQEPRIGPYNSSQPLSARRWPATIAVPGIPEFVVKLDNVIPLSDTAQILDIKSALADLRNTVCTQGDRVYREFRAHTLSEQSIDCRATAATIEGITALTTGALSAIIFGQIVHGPAAVSAQLWHVEYDFSYGYIEGSVREPSPPMPPQKWPSAVLNEIVSGSPGQHLRIESQGPTLDNWDRLWFTQLCGQTIQKLKREGKLSDRVSAFHEELQPQGIQFSFIPSPSASLPPTRATVISVMRVLSYQVFRPYGARLVRITLLDAGGQTLGLGSFQMVNEGGVVRLTAGSGNSSLATDS</sequence>
<keyword evidence="1" id="KW-0732">Signal</keyword>
<evidence type="ECO:0000313" key="3">
    <source>
        <dbReference type="Proteomes" id="UP000664521"/>
    </source>
</evidence>
<evidence type="ECO:0000313" key="2">
    <source>
        <dbReference type="EMBL" id="CAF9940070.1"/>
    </source>
</evidence>
<gene>
    <name evidence="2" type="ORF">HETSPECPRED_002153</name>
</gene>
<comment type="caution">
    <text evidence="2">The sequence shown here is derived from an EMBL/GenBank/DDBJ whole genome shotgun (WGS) entry which is preliminary data.</text>
</comment>
<feature type="signal peptide" evidence="1">
    <location>
        <begin position="1"/>
        <end position="24"/>
    </location>
</feature>
<name>A0A8H3PGX4_9LECA</name>
<proteinExistence type="predicted"/>
<dbReference type="EMBL" id="CAJPDS010000145">
    <property type="protein sequence ID" value="CAF9940070.1"/>
    <property type="molecule type" value="Genomic_DNA"/>
</dbReference>
<dbReference type="AlphaFoldDB" id="A0A8H3PGX4"/>
<evidence type="ECO:0000256" key="1">
    <source>
        <dbReference type="SAM" id="SignalP"/>
    </source>
</evidence>
<keyword evidence="3" id="KW-1185">Reference proteome</keyword>
<evidence type="ECO:0008006" key="4">
    <source>
        <dbReference type="Google" id="ProtNLM"/>
    </source>
</evidence>
<accession>A0A8H3PGX4</accession>